<dbReference type="RefSeq" id="WP_206782497.1">
    <property type="nucleotide sequence ID" value="NZ_CP060274.1"/>
</dbReference>
<sequence>MNNLTLQSYLSHLFPDIQMRKPLFYNAPIGIRFKLTNQKRVWEQGYMKNVYKRTYQIFKALHDENDELIVVFRSPSSKAELSFLKRTDILMKKFIRSRLRKTSIQLLSTKNEYAIACRPTDLKQKQLLQSIANRDLHIQPAIEEECYIINVSKGTIFHLYDDRALDVVSNNQRSLGLLQEKFNEWILDMDATEHSPIS</sequence>
<dbReference type="Pfam" id="PF13021">
    <property type="entry name" value="DUF3885"/>
    <property type="match status" value="1"/>
</dbReference>
<gene>
    <name evidence="2" type="ORF">JF537_09095</name>
</gene>
<feature type="domain" description="DUF3885" evidence="1">
    <location>
        <begin position="6"/>
        <end position="190"/>
    </location>
</feature>
<comment type="caution">
    <text evidence="2">The sequence shown here is derived from an EMBL/GenBank/DDBJ whole genome shotgun (WGS) entry which is preliminary data.</text>
</comment>
<proteinExistence type="predicted"/>
<accession>A0A8I1SN64</accession>
<protein>
    <submittedName>
        <fullName evidence="2">DUF3885 domain-containing protein</fullName>
    </submittedName>
</protein>
<evidence type="ECO:0000313" key="3">
    <source>
        <dbReference type="Proteomes" id="UP000664578"/>
    </source>
</evidence>
<reference evidence="2" key="1">
    <citation type="submission" date="2020-12" db="EMBL/GenBank/DDBJ databases">
        <title>PHA producing bacteria isolated from mangrove.</title>
        <authorList>
            <person name="Zheng W."/>
            <person name="Yu S."/>
            <person name="Huang Y."/>
        </authorList>
    </citation>
    <scope>NUCLEOTIDE SEQUENCE</scope>
    <source>
        <strain evidence="2">GN22-4</strain>
    </source>
</reference>
<dbReference type="EMBL" id="JAEMWV010000004">
    <property type="protein sequence ID" value="MBN8251735.1"/>
    <property type="molecule type" value="Genomic_DNA"/>
</dbReference>
<dbReference type="AlphaFoldDB" id="A0A8I1SN64"/>
<name>A0A8I1SN64_9BACI</name>
<dbReference type="InterPro" id="IPR024976">
    <property type="entry name" value="DUF3885"/>
</dbReference>
<evidence type="ECO:0000259" key="1">
    <source>
        <dbReference type="Pfam" id="PF13021"/>
    </source>
</evidence>
<organism evidence="2 3">
    <name type="scientific">Priestia flexa</name>
    <dbReference type="NCBI Taxonomy" id="86664"/>
    <lineage>
        <taxon>Bacteria</taxon>
        <taxon>Bacillati</taxon>
        <taxon>Bacillota</taxon>
        <taxon>Bacilli</taxon>
        <taxon>Bacillales</taxon>
        <taxon>Bacillaceae</taxon>
        <taxon>Priestia</taxon>
    </lineage>
</organism>
<dbReference type="Proteomes" id="UP000664578">
    <property type="component" value="Unassembled WGS sequence"/>
</dbReference>
<evidence type="ECO:0000313" key="2">
    <source>
        <dbReference type="EMBL" id="MBN8251735.1"/>
    </source>
</evidence>